<proteinExistence type="predicted"/>
<feature type="region of interest" description="Disordered" evidence="1">
    <location>
        <begin position="242"/>
        <end position="281"/>
    </location>
</feature>
<reference evidence="2 3" key="1">
    <citation type="submission" date="2015-11" db="EMBL/GenBank/DDBJ databases">
        <authorList>
            <person name="Sahl J."/>
            <person name="Wagner D."/>
            <person name="Keim P."/>
        </authorList>
    </citation>
    <scope>NUCLEOTIDE SEQUENCE [LARGE SCALE GENOMIC DNA]</scope>
    <source>
        <strain evidence="2 3">BDU18</strain>
    </source>
</reference>
<gene>
    <name evidence="2" type="ORF">WS72_11085</name>
</gene>
<sequence>MNSMKQRKSLPLPGVAATLALCAPLEGCGSHGAPSYVLFGAYFPRWLLSAVIGAAAALVAQWARIARAKDADSRRTQTAAALAQHASLRQDLGLIHYAPSWVRPAPDRVASRRRTLAELDALEGPLFLLAERAAGEDGLADVDARLHRVARNAGDAGDGTSANARDAGNDTSANARDAGNDASANAGDAGNDASANAGDAGDDTHAKASDAATDAPHAADTHAALPGTASTAPAVTPHALGASDAATRHAESESESEAEAEAEAEARANAETETADADAPRRTLLNLIDARLARLAEAARQRDVSKEPTIHARA</sequence>
<organism evidence="2 3">
    <name type="scientific">Burkholderia savannae</name>
    <dbReference type="NCBI Taxonomy" id="1637837"/>
    <lineage>
        <taxon>Bacteria</taxon>
        <taxon>Pseudomonadati</taxon>
        <taxon>Pseudomonadota</taxon>
        <taxon>Betaproteobacteria</taxon>
        <taxon>Burkholderiales</taxon>
        <taxon>Burkholderiaceae</taxon>
        <taxon>Burkholderia</taxon>
        <taxon>pseudomallei group</taxon>
    </lineage>
</organism>
<dbReference type="Proteomes" id="UP000070255">
    <property type="component" value="Unassembled WGS sequence"/>
</dbReference>
<keyword evidence="3" id="KW-1185">Reference proteome</keyword>
<feature type="compositionally biased region" description="Low complexity" evidence="1">
    <location>
        <begin position="172"/>
        <end position="199"/>
    </location>
</feature>
<dbReference type="EMBL" id="LNJQ01000001">
    <property type="protein sequence ID" value="KWZ43349.1"/>
    <property type="molecule type" value="Genomic_DNA"/>
</dbReference>
<name>A0ABR5THI9_9BURK</name>
<evidence type="ECO:0000313" key="2">
    <source>
        <dbReference type="EMBL" id="KWZ43349.1"/>
    </source>
</evidence>
<feature type="compositionally biased region" description="Low complexity" evidence="1">
    <location>
        <begin position="209"/>
        <end position="220"/>
    </location>
</feature>
<protein>
    <recommendedName>
        <fullName evidence="4">Lipoprotein</fullName>
    </recommendedName>
</protein>
<accession>A0ABR5THI9</accession>
<evidence type="ECO:0008006" key="4">
    <source>
        <dbReference type="Google" id="ProtNLM"/>
    </source>
</evidence>
<evidence type="ECO:0000256" key="1">
    <source>
        <dbReference type="SAM" id="MobiDB-lite"/>
    </source>
</evidence>
<feature type="compositionally biased region" description="Acidic residues" evidence="1">
    <location>
        <begin position="253"/>
        <end position="263"/>
    </location>
</feature>
<feature type="region of interest" description="Disordered" evidence="1">
    <location>
        <begin position="153"/>
        <end position="220"/>
    </location>
</feature>
<evidence type="ECO:0000313" key="3">
    <source>
        <dbReference type="Proteomes" id="UP000070255"/>
    </source>
</evidence>
<comment type="caution">
    <text evidence="2">The sequence shown here is derived from an EMBL/GenBank/DDBJ whole genome shotgun (WGS) entry which is preliminary data.</text>
</comment>